<organism evidence="1 2">
    <name type="scientific">Avena sativa</name>
    <name type="common">Oat</name>
    <dbReference type="NCBI Taxonomy" id="4498"/>
    <lineage>
        <taxon>Eukaryota</taxon>
        <taxon>Viridiplantae</taxon>
        <taxon>Streptophyta</taxon>
        <taxon>Embryophyta</taxon>
        <taxon>Tracheophyta</taxon>
        <taxon>Spermatophyta</taxon>
        <taxon>Magnoliopsida</taxon>
        <taxon>Liliopsida</taxon>
        <taxon>Poales</taxon>
        <taxon>Poaceae</taxon>
        <taxon>BOP clade</taxon>
        <taxon>Pooideae</taxon>
        <taxon>Poodae</taxon>
        <taxon>Poeae</taxon>
        <taxon>Poeae Chloroplast Group 1 (Aveneae type)</taxon>
        <taxon>Aveninae</taxon>
        <taxon>Avena</taxon>
    </lineage>
</organism>
<dbReference type="Proteomes" id="UP001732700">
    <property type="component" value="Chromosome 2A"/>
</dbReference>
<accession>A0ACD5U8Y9</accession>
<proteinExistence type="predicted"/>
<protein>
    <submittedName>
        <fullName evidence="1">Uncharacterized protein</fullName>
    </submittedName>
</protein>
<keyword evidence="2" id="KW-1185">Reference proteome</keyword>
<dbReference type="EnsemblPlants" id="AVESA.00010b.r2.2AG0214760.1">
    <property type="protein sequence ID" value="AVESA.00010b.r2.2AG0214760.1.CDS"/>
    <property type="gene ID" value="AVESA.00010b.r2.2AG0214760"/>
</dbReference>
<evidence type="ECO:0000313" key="2">
    <source>
        <dbReference type="Proteomes" id="UP001732700"/>
    </source>
</evidence>
<sequence>MAPPSPQNWAKARPYQYRGVQQQQQAPPDAEDESDIKSGGFTRSSLRIGGLLDWMDEDYLQSCFYSSPELVSVVIKRDKETGQSEGSGFLNFTNHEIAELVLQSYHGQKMPNTDKDFTLRWVTWSIPENQIEDVHAIYVGDLGLDVTDFMLHHLFKSRYPSVKSAKVARDNLIGCSKGYGFVMFRDVDERGQAMNEMNGAYCSTRRMRVGPATHKMRLSPATNKDDIRKQEADSDCNQNDKRGLQLFVCDLDLSVTDEDLKKAFSPYGEITNVKVIVGKKHGFVAYSSRASGEEAIRFLNGSKLGNNNIRVYWSRRVSSKQDRSNDEYHGQPQDSVPGYGWCTKDPNMYGFRRGQQQQPQLTPVQ</sequence>
<reference evidence="1" key="1">
    <citation type="submission" date="2021-05" db="EMBL/GenBank/DDBJ databases">
        <authorList>
            <person name="Scholz U."/>
            <person name="Mascher M."/>
            <person name="Fiebig A."/>
        </authorList>
    </citation>
    <scope>NUCLEOTIDE SEQUENCE [LARGE SCALE GENOMIC DNA]</scope>
</reference>
<reference evidence="1" key="2">
    <citation type="submission" date="2025-09" db="UniProtKB">
        <authorList>
            <consortium name="EnsemblPlants"/>
        </authorList>
    </citation>
    <scope>IDENTIFICATION</scope>
</reference>
<evidence type="ECO:0000313" key="1">
    <source>
        <dbReference type="EnsemblPlants" id="AVESA.00010b.r2.2AG0214760.1.CDS"/>
    </source>
</evidence>
<name>A0ACD5U8Y9_AVESA</name>